<keyword evidence="1" id="KW-0732">Signal</keyword>
<gene>
    <name evidence="2" type="ORF">JR347_11260</name>
</gene>
<evidence type="ECO:0000313" key="2">
    <source>
        <dbReference type="EMBL" id="QSE96190.1"/>
    </source>
</evidence>
<dbReference type="KEGG" id="fuv:JR347_11260"/>
<dbReference type="EMBL" id="CP070608">
    <property type="protein sequence ID" value="QSE96190.1"/>
    <property type="molecule type" value="Genomic_DNA"/>
</dbReference>
<evidence type="ECO:0008006" key="4">
    <source>
        <dbReference type="Google" id="ProtNLM"/>
    </source>
</evidence>
<reference evidence="2" key="1">
    <citation type="submission" date="2021-02" db="EMBL/GenBank/DDBJ databases">
        <title>Fulvivirga sp. S481 isolated from sea water.</title>
        <authorList>
            <person name="Bae S.S."/>
            <person name="Baek K."/>
        </authorList>
    </citation>
    <scope>NUCLEOTIDE SEQUENCE</scope>
    <source>
        <strain evidence="2">S481</strain>
    </source>
</reference>
<name>A0A974ZZJ7_9BACT</name>
<evidence type="ECO:0000256" key="1">
    <source>
        <dbReference type="SAM" id="SignalP"/>
    </source>
</evidence>
<proteinExistence type="predicted"/>
<protein>
    <recommendedName>
        <fullName evidence="4">DUF4919 domain-containing protein</fullName>
    </recommendedName>
</protein>
<accession>A0A974ZZJ7</accession>
<sequence>MKIRSLILSGVFVLSTFSLSLANGHGEKDEKVTSYKKEIKNIYSNYKSFHFPTLDETYKDFVEAIEIYNEDSSESNFIEVEHLADKIKFFHKLKEEEKWHDEAISNRYFDLSAEVFQYKRRVDNLFIVERGSGSFYGGMENHTNSVIQKKRLYEAGMLAYEENLKEVKHTNHCDYAQRIEYLTENKNLLVKMETILAADDTRDFEKSLKNLEDTEKIKELIFNYQID</sequence>
<feature type="chain" id="PRO_5036718445" description="DUF4919 domain-containing protein" evidence="1">
    <location>
        <begin position="23"/>
        <end position="227"/>
    </location>
</feature>
<evidence type="ECO:0000313" key="3">
    <source>
        <dbReference type="Proteomes" id="UP000662783"/>
    </source>
</evidence>
<keyword evidence="3" id="KW-1185">Reference proteome</keyword>
<dbReference type="Proteomes" id="UP000662783">
    <property type="component" value="Chromosome"/>
</dbReference>
<organism evidence="2 3">
    <name type="scientific">Fulvivirga lutea</name>
    <dbReference type="NCBI Taxonomy" id="2810512"/>
    <lineage>
        <taxon>Bacteria</taxon>
        <taxon>Pseudomonadati</taxon>
        <taxon>Bacteroidota</taxon>
        <taxon>Cytophagia</taxon>
        <taxon>Cytophagales</taxon>
        <taxon>Fulvivirgaceae</taxon>
        <taxon>Fulvivirga</taxon>
    </lineage>
</organism>
<dbReference type="RefSeq" id="WP_205720705.1">
    <property type="nucleotide sequence ID" value="NZ_CP070608.1"/>
</dbReference>
<dbReference type="AlphaFoldDB" id="A0A974ZZJ7"/>
<feature type="signal peptide" evidence="1">
    <location>
        <begin position="1"/>
        <end position="22"/>
    </location>
</feature>